<gene>
    <name evidence="4" type="ORF">SAMN06265222_115107</name>
</gene>
<comment type="caution">
    <text evidence="4">The sequence shown here is derived from an EMBL/GenBank/DDBJ whole genome shotgun (WGS) entry which is preliminary data.</text>
</comment>
<evidence type="ECO:0000259" key="3">
    <source>
        <dbReference type="Pfam" id="PF25077"/>
    </source>
</evidence>
<dbReference type="EMBL" id="FXUG01000015">
    <property type="protein sequence ID" value="SMP72576.1"/>
    <property type="molecule type" value="Genomic_DNA"/>
</dbReference>
<protein>
    <submittedName>
        <fullName evidence="4">Alkaline phosphatase D</fullName>
    </submittedName>
</protein>
<evidence type="ECO:0000313" key="4">
    <source>
        <dbReference type="EMBL" id="SMP72576.1"/>
    </source>
</evidence>
<accession>A0ABY1QIX7</accession>
<proteinExistence type="predicted"/>
<dbReference type="Pfam" id="PF25077">
    <property type="entry name" value="DUF7800"/>
    <property type="match status" value="1"/>
</dbReference>
<reference evidence="4 5" key="1">
    <citation type="submission" date="2017-05" db="EMBL/GenBank/DDBJ databases">
        <authorList>
            <person name="Varghese N."/>
            <person name="Submissions S."/>
        </authorList>
    </citation>
    <scope>NUCLEOTIDE SEQUENCE [LARGE SCALE GENOMIC DNA]</scope>
    <source>
        <strain evidence="4 5">DSM 25457</strain>
    </source>
</reference>
<keyword evidence="1" id="KW-0732">Signal</keyword>
<dbReference type="Pfam" id="PF09423">
    <property type="entry name" value="PhoD"/>
    <property type="match status" value="1"/>
</dbReference>
<dbReference type="InterPro" id="IPR038607">
    <property type="entry name" value="PhoD-like_sf"/>
</dbReference>
<dbReference type="CDD" id="cd07389">
    <property type="entry name" value="MPP_PhoD"/>
    <property type="match status" value="1"/>
</dbReference>
<name>A0ABY1QIX7_9BACT</name>
<dbReference type="RefSeq" id="WP_283434631.1">
    <property type="nucleotide sequence ID" value="NZ_FXUG01000015.1"/>
</dbReference>
<feature type="domain" description="PhoD-like phosphatase metallophosphatase" evidence="2">
    <location>
        <begin position="183"/>
        <end position="431"/>
    </location>
</feature>
<dbReference type="InterPro" id="IPR056702">
    <property type="entry name" value="DUF7800"/>
</dbReference>
<sequence length="491" mass="55432">MMKRLALLLFVSLIVVPAQAKPPLTEGETDPVMLDLDPYMIKALRGNAKNSSPKNPIAPGRFGSEGSIVDLLTEPAFNKLIQKHDLKLFNGPMLGDVTPTSARVWIRTAGPASFHVVVGDQISPTIQTTAENDFTGIAYVEGLKPWTDYTYTIVLDGEEISHPAFHFKTYPTAGTPARYSIAFGSGARYVPTKEAIWKTMADTQPLAYLGLGDNVYIDATERRDVQRLHYYRRMLRREYRDFISQTPVYAVWDDHDMGDNDCAGGPGLNKPWKLPNLSVFQQNWNNPFYSHDDQAPGTWHNFTMGDVEFFMLDGRIYRSDIQDPADTTNTMLGESQKRWLLNSLKQSTAKFKVLCSGTMWHDLADKGGKDSWAGPRFRSERDEIFDLINQERIDGVLLISGDRHRTELWKTDRPGGYPLYEFLSAKVTNMHSHAPRKEAEWSFNEGNFWGEIGFDFAPTDPTVTFKAINQDGNEIKATTFKLSELSHTSNP</sequence>
<dbReference type="PANTHER" id="PTHR33987:SF1">
    <property type="entry name" value="CALCINEURIN-LIKE METALLO-PHOSPHOESTERASE SUPERFAMILY PROTEIN"/>
    <property type="match status" value="1"/>
</dbReference>
<dbReference type="SUPFAM" id="SSF56300">
    <property type="entry name" value="Metallo-dependent phosphatases"/>
    <property type="match status" value="1"/>
</dbReference>
<dbReference type="PANTHER" id="PTHR33987">
    <property type="entry name" value="CALCINEURIN-LIKE METALLO-PHOSPHOESTERASE SUPERFAMILY PROTEIN"/>
    <property type="match status" value="1"/>
</dbReference>
<keyword evidence="5" id="KW-1185">Reference proteome</keyword>
<evidence type="ECO:0000259" key="2">
    <source>
        <dbReference type="Pfam" id="PF09423"/>
    </source>
</evidence>
<feature type="chain" id="PRO_5047310989" evidence="1">
    <location>
        <begin position="21"/>
        <end position="491"/>
    </location>
</feature>
<evidence type="ECO:0000313" key="5">
    <source>
        <dbReference type="Proteomes" id="UP001158067"/>
    </source>
</evidence>
<dbReference type="InterPro" id="IPR029052">
    <property type="entry name" value="Metallo-depent_PP-like"/>
</dbReference>
<feature type="domain" description="DUF7800" evidence="3">
    <location>
        <begin position="87"/>
        <end position="161"/>
    </location>
</feature>
<feature type="signal peptide" evidence="1">
    <location>
        <begin position="1"/>
        <end position="20"/>
    </location>
</feature>
<organism evidence="4 5">
    <name type="scientific">Neorhodopirellula lusitana</name>
    <dbReference type="NCBI Taxonomy" id="445327"/>
    <lineage>
        <taxon>Bacteria</taxon>
        <taxon>Pseudomonadati</taxon>
        <taxon>Planctomycetota</taxon>
        <taxon>Planctomycetia</taxon>
        <taxon>Pirellulales</taxon>
        <taxon>Pirellulaceae</taxon>
        <taxon>Neorhodopirellula</taxon>
    </lineage>
</organism>
<dbReference type="Proteomes" id="UP001158067">
    <property type="component" value="Unassembled WGS sequence"/>
</dbReference>
<dbReference type="Gene3D" id="3.60.21.70">
    <property type="entry name" value="PhoD-like phosphatase"/>
    <property type="match status" value="1"/>
</dbReference>
<evidence type="ECO:0000256" key="1">
    <source>
        <dbReference type="SAM" id="SignalP"/>
    </source>
</evidence>
<dbReference type="InterPro" id="IPR018946">
    <property type="entry name" value="PhoD-like_MPP"/>
</dbReference>